<feature type="compositionally biased region" description="Basic and acidic residues" evidence="2">
    <location>
        <begin position="80"/>
        <end position="90"/>
    </location>
</feature>
<keyword evidence="5" id="KW-1185">Reference proteome</keyword>
<gene>
    <name evidence="4" type="ORF">NP493_1049g00043</name>
</gene>
<protein>
    <recommendedName>
        <fullName evidence="3">C2H2-type domain-containing protein</fullName>
    </recommendedName>
</protein>
<evidence type="ECO:0000256" key="2">
    <source>
        <dbReference type="SAM" id="MobiDB-lite"/>
    </source>
</evidence>
<dbReference type="EMBL" id="JAODUO010001048">
    <property type="protein sequence ID" value="KAK2171601.1"/>
    <property type="molecule type" value="Genomic_DNA"/>
</dbReference>
<evidence type="ECO:0000313" key="4">
    <source>
        <dbReference type="EMBL" id="KAK2171601.1"/>
    </source>
</evidence>
<accession>A0AAD9KHS0</accession>
<dbReference type="Gene3D" id="3.30.160.60">
    <property type="entry name" value="Classic Zinc Finger"/>
    <property type="match status" value="1"/>
</dbReference>
<keyword evidence="1" id="KW-0863">Zinc-finger</keyword>
<dbReference type="InterPro" id="IPR013087">
    <property type="entry name" value="Znf_C2H2_type"/>
</dbReference>
<feature type="compositionally biased region" description="Polar residues" evidence="2">
    <location>
        <begin position="119"/>
        <end position="132"/>
    </location>
</feature>
<name>A0AAD9KHS0_RIDPI</name>
<keyword evidence="1" id="KW-0479">Metal-binding</keyword>
<feature type="region of interest" description="Disordered" evidence="2">
    <location>
        <begin position="78"/>
        <end position="171"/>
    </location>
</feature>
<dbReference type="PROSITE" id="PS50157">
    <property type="entry name" value="ZINC_FINGER_C2H2_2"/>
    <property type="match status" value="1"/>
</dbReference>
<proteinExistence type="predicted"/>
<dbReference type="GO" id="GO:0008270">
    <property type="term" value="F:zinc ion binding"/>
    <property type="evidence" value="ECO:0007669"/>
    <property type="project" value="UniProtKB-KW"/>
</dbReference>
<dbReference type="Proteomes" id="UP001209878">
    <property type="component" value="Unassembled WGS sequence"/>
</dbReference>
<feature type="region of interest" description="Disordered" evidence="2">
    <location>
        <begin position="242"/>
        <end position="288"/>
    </location>
</feature>
<comment type="caution">
    <text evidence="4">The sequence shown here is derived from an EMBL/GenBank/DDBJ whole genome shotgun (WGS) entry which is preliminary data.</text>
</comment>
<evidence type="ECO:0000313" key="5">
    <source>
        <dbReference type="Proteomes" id="UP001209878"/>
    </source>
</evidence>
<dbReference type="PROSITE" id="PS00028">
    <property type="entry name" value="ZINC_FINGER_C2H2_1"/>
    <property type="match status" value="1"/>
</dbReference>
<reference evidence="4" key="1">
    <citation type="journal article" date="2023" name="Mol. Biol. Evol.">
        <title>Third-Generation Sequencing Reveals the Adaptive Role of the Epigenome in Three Deep-Sea Polychaetes.</title>
        <authorList>
            <person name="Perez M."/>
            <person name="Aroh O."/>
            <person name="Sun Y."/>
            <person name="Lan Y."/>
            <person name="Juniper S.K."/>
            <person name="Young C.R."/>
            <person name="Angers B."/>
            <person name="Qian P.Y."/>
        </authorList>
    </citation>
    <scope>NUCLEOTIDE SEQUENCE</scope>
    <source>
        <strain evidence="4">R07B-5</strain>
    </source>
</reference>
<evidence type="ECO:0000256" key="1">
    <source>
        <dbReference type="PROSITE-ProRule" id="PRU00042"/>
    </source>
</evidence>
<feature type="domain" description="C2H2-type" evidence="3">
    <location>
        <begin position="404"/>
        <end position="429"/>
    </location>
</feature>
<keyword evidence="1" id="KW-0862">Zinc</keyword>
<sequence>MKPDQERVRNLLTDTVTLLCKNGLQYQTELRVQGVLGITLDNNDVFIVHINEKFGDAIGGTITIRNDEGDAAKTLLSARSDGKKSHDTNRGDTPIAVNTKTGEVVHSHRRRRRSRESSASPALPTNSSQQHILQRPIKRLMPSSKEASPGGIRNRTSHQNSSGNDSVVPNDDEVVEVKVKTEEDDVIVLEQKDNHNGTEMDDASQNIPHRTDHSAMQDSYPNLSLSEIQGSYQPFGEILGVTDSPTNSGADGTAPPAAKRRATTGNTQDTFGGSSEMGQTPEAGGPFITGIIRNETMSGDVAPQTSTATSWDPSQMPDLGTLTPQDSQMILDSAPGCSSWDTSQQSQVSAAATSTPHTLPNMSDQSSESIYQRQGFSKQSFSAHMWPGQPLMAYRPRDNRNKPFVCRHEHCDRAYYYKHHLQRHQFTAHGYVIANRQVAVNRQDTANCQDSANNQVLGILQHVTSSQFDQDTSALQLAENREVESSSLVPKNQIEVSATCSDDRPLPTASARWKVELSSLVPEEQVDVSATGSDD</sequence>
<dbReference type="SUPFAM" id="SSF57667">
    <property type="entry name" value="beta-beta-alpha zinc fingers"/>
    <property type="match status" value="1"/>
</dbReference>
<dbReference type="InterPro" id="IPR036236">
    <property type="entry name" value="Znf_C2H2_sf"/>
</dbReference>
<evidence type="ECO:0000259" key="3">
    <source>
        <dbReference type="PROSITE" id="PS50157"/>
    </source>
</evidence>
<dbReference type="AlphaFoldDB" id="A0AAD9KHS0"/>
<feature type="compositionally biased region" description="Polar residues" evidence="2">
    <location>
        <begin position="265"/>
        <end position="278"/>
    </location>
</feature>
<organism evidence="4 5">
    <name type="scientific">Ridgeia piscesae</name>
    <name type="common">Tubeworm</name>
    <dbReference type="NCBI Taxonomy" id="27915"/>
    <lineage>
        <taxon>Eukaryota</taxon>
        <taxon>Metazoa</taxon>
        <taxon>Spiralia</taxon>
        <taxon>Lophotrochozoa</taxon>
        <taxon>Annelida</taxon>
        <taxon>Polychaeta</taxon>
        <taxon>Sedentaria</taxon>
        <taxon>Canalipalpata</taxon>
        <taxon>Sabellida</taxon>
        <taxon>Siboglinidae</taxon>
        <taxon>Ridgeia</taxon>
    </lineage>
</organism>